<evidence type="ECO:0000313" key="2">
    <source>
        <dbReference type="Proteomes" id="UP000315759"/>
    </source>
</evidence>
<name>A0A544VWC9_9MYCO</name>
<sequence>MTFVIAKVTRPHAGKVTLLSDTKITDLNDGTFNRRTLSNPGQKVVIVDDDVVVGFAGDTPASAVNRVAELRGRSIDPIVAALLGLSDEMNRTAGVSKNFLVVARKPKPRITVIARGEREDRTAIQTGWIGDRQAFNAFSEVFQDSSAPTDLDVERRFVIAMIDLVSSEDVDTAGGYLVRVSGSCDKPFRFTPDAAFIMPDDINGTIVQTPEGRTTLEWSLAEGADSTRHLQLPIPGTGGTVGALAHYIPEAGTARLHTHERPGDPPIALRVASLSELIDVAESKYGQHLDPAVAQQVLQGNHSAPKLMYIRPSPGKEAH</sequence>
<dbReference type="RefSeq" id="WP_142554201.1">
    <property type="nucleotide sequence ID" value="NZ_VIFX01000032.1"/>
</dbReference>
<dbReference type="EMBL" id="VIFX01000032">
    <property type="protein sequence ID" value="TQR84289.1"/>
    <property type="molecule type" value="Genomic_DNA"/>
</dbReference>
<comment type="caution">
    <text evidence="1">The sequence shown here is derived from an EMBL/GenBank/DDBJ whole genome shotgun (WGS) entry which is preliminary data.</text>
</comment>
<reference evidence="1 2" key="1">
    <citation type="submission" date="2018-10" db="EMBL/GenBank/DDBJ databases">
        <title>Draft genome of Mycobacterium hodleri strain B.</title>
        <authorList>
            <person name="Amande T.J."/>
            <person name="Mcgenity T.J."/>
        </authorList>
    </citation>
    <scope>NUCLEOTIDE SEQUENCE [LARGE SCALE GENOMIC DNA]</scope>
    <source>
        <strain evidence="1 2">B</strain>
    </source>
</reference>
<accession>A0A544VWC9</accession>
<protein>
    <submittedName>
        <fullName evidence="1">Uncharacterized protein</fullName>
    </submittedName>
</protein>
<dbReference type="Proteomes" id="UP000315759">
    <property type="component" value="Unassembled WGS sequence"/>
</dbReference>
<keyword evidence="2" id="KW-1185">Reference proteome</keyword>
<dbReference type="AlphaFoldDB" id="A0A544VWC9"/>
<proteinExistence type="predicted"/>
<organism evidence="1 2">
    <name type="scientific">Mycolicibacterium hodleri</name>
    <dbReference type="NCBI Taxonomy" id="49897"/>
    <lineage>
        <taxon>Bacteria</taxon>
        <taxon>Bacillati</taxon>
        <taxon>Actinomycetota</taxon>
        <taxon>Actinomycetes</taxon>
        <taxon>Mycobacteriales</taxon>
        <taxon>Mycobacteriaceae</taxon>
        <taxon>Mycolicibacterium</taxon>
    </lineage>
</organism>
<gene>
    <name evidence="1" type="ORF">D8S82_22330</name>
</gene>
<evidence type="ECO:0000313" key="1">
    <source>
        <dbReference type="EMBL" id="TQR84289.1"/>
    </source>
</evidence>